<dbReference type="EMBL" id="KB030951">
    <property type="protein sequence ID" value="ELK07595.1"/>
    <property type="molecule type" value="Genomic_DNA"/>
</dbReference>
<proteinExistence type="predicted"/>
<dbReference type="InParanoid" id="L5K7V1"/>
<evidence type="ECO:0000313" key="3">
    <source>
        <dbReference type="Proteomes" id="UP000010552"/>
    </source>
</evidence>
<dbReference type="Proteomes" id="UP000010552">
    <property type="component" value="Unassembled WGS sequence"/>
</dbReference>
<evidence type="ECO:0000313" key="2">
    <source>
        <dbReference type="EMBL" id="ELK07595.1"/>
    </source>
</evidence>
<accession>L5K7V1</accession>
<protein>
    <submittedName>
        <fullName evidence="2">Uncharacterized protein</fullName>
    </submittedName>
</protein>
<reference evidence="3" key="1">
    <citation type="journal article" date="2013" name="Science">
        <title>Comparative analysis of bat genomes provides insight into the evolution of flight and immunity.</title>
        <authorList>
            <person name="Zhang G."/>
            <person name="Cowled C."/>
            <person name="Shi Z."/>
            <person name="Huang Z."/>
            <person name="Bishop-Lilly K.A."/>
            <person name="Fang X."/>
            <person name="Wynne J.W."/>
            <person name="Xiong Z."/>
            <person name="Baker M.L."/>
            <person name="Zhao W."/>
            <person name="Tachedjian M."/>
            <person name="Zhu Y."/>
            <person name="Zhou P."/>
            <person name="Jiang X."/>
            <person name="Ng J."/>
            <person name="Yang L."/>
            <person name="Wu L."/>
            <person name="Xiao J."/>
            <person name="Feng Y."/>
            <person name="Chen Y."/>
            <person name="Sun X."/>
            <person name="Zhang Y."/>
            <person name="Marsh G.A."/>
            <person name="Crameri G."/>
            <person name="Broder C.C."/>
            <person name="Frey K.G."/>
            <person name="Wang L.F."/>
            <person name="Wang J."/>
        </authorList>
    </citation>
    <scope>NUCLEOTIDE SEQUENCE [LARGE SCALE GENOMIC DNA]</scope>
</reference>
<keyword evidence="3" id="KW-1185">Reference proteome</keyword>
<feature type="region of interest" description="Disordered" evidence="1">
    <location>
        <begin position="56"/>
        <end position="107"/>
    </location>
</feature>
<gene>
    <name evidence="2" type="ORF">PAL_GLEAN10013867</name>
</gene>
<evidence type="ECO:0000256" key="1">
    <source>
        <dbReference type="SAM" id="MobiDB-lite"/>
    </source>
</evidence>
<dbReference type="AlphaFoldDB" id="L5K7V1"/>
<sequence length="156" mass="16797">MTELRSENTITVTLRFRGQRKRGINSAAVISVDYGQNQETSSRGAAAASLHVAVPASVTAAPTPPAARRLGRSHRNGDPEPALAQPRLSTASFRDCPQQSLSRRPAYGRPPDRCHWVTHSTFQLLHGTCTCTRTHTLRAAAAAASSPAPVFRLSPF</sequence>
<name>L5K7V1_PTEAL</name>
<feature type="compositionally biased region" description="Polar residues" evidence="1">
    <location>
        <begin position="87"/>
        <end position="102"/>
    </location>
</feature>
<organism evidence="2 3">
    <name type="scientific">Pteropus alecto</name>
    <name type="common">Black flying fox</name>
    <dbReference type="NCBI Taxonomy" id="9402"/>
    <lineage>
        <taxon>Eukaryota</taxon>
        <taxon>Metazoa</taxon>
        <taxon>Chordata</taxon>
        <taxon>Craniata</taxon>
        <taxon>Vertebrata</taxon>
        <taxon>Euteleostomi</taxon>
        <taxon>Mammalia</taxon>
        <taxon>Eutheria</taxon>
        <taxon>Laurasiatheria</taxon>
        <taxon>Chiroptera</taxon>
        <taxon>Yinpterochiroptera</taxon>
        <taxon>Pteropodoidea</taxon>
        <taxon>Pteropodidae</taxon>
        <taxon>Pteropodinae</taxon>
        <taxon>Pteropus</taxon>
    </lineage>
</organism>